<organism evidence="9">
    <name type="scientific">Capitella teleta</name>
    <name type="common">Polychaete worm</name>
    <dbReference type="NCBI Taxonomy" id="283909"/>
    <lineage>
        <taxon>Eukaryota</taxon>
        <taxon>Metazoa</taxon>
        <taxon>Spiralia</taxon>
        <taxon>Lophotrochozoa</taxon>
        <taxon>Annelida</taxon>
        <taxon>Polychaeta</taxon>
        <taxon>Sedentaria</taxon>
        <taxon>Scolecida</taxon>
        <taxon>Capitellidae</taxon>
        <taxon>Capitella</taxon>
    </lineage>
</organism>
<dbReference type="HOGENOM" id="CLU_031312_0_0_1"/>
<dbReference type="PIRSF" id="PIRSF016305">
    <property type="entry name" value="LCM_mtfrase"/>
    <property type="match status" value="1"/>
</dbReference>
<gene>
    <name evidence="9" type="ORF">CAPTEDRAFT_21476</name>
</gene>
<evidence type="ECO:0000256" key="5">
    <source>
        <dbReference type="ARBA" id="ARBA00022679"/>
    </source>
</evidence>
<dbReference type="FunFam" id="3.40.50.150:FF:000092">
    <property type="entry name" value="Leucine carboxyl methyltransferase 1"/>
    <property type="match status" value="1"/>
</dbReference>
<dbReference type="InterPro" id="IPR029063">
    <property type="entry name" value="SAM-dependent_MTases_sf"/>
</dbReference>
<reference evidence="10" key="3">
    <citation type="submission" date="2015-06" db="UniProtKB">
        <authorList>
            <consortium name="EnsemblMetazoa"/>
        </authorList>
    </citation>
    <scope>IDENTIFICATION</scope>
</reference>
<keyword evidence="11" id="KW-1185">Reference proteome</keyword>
<evidence type="ECO:0000313" key="9">
    <source>
        <dbReference type="EMBL" id="ELU14133.1"/>
    </source>
</evidence>
<evidence type="ECO:0000256" key="6">
    <source>
        <dbReference type="ARBA" id="ARBA00022691"/>
    </source>
</evidence>
<dbReference type="Gene3D" id="3.40.50.150">
    <property type="entry name" value="Vaccinia Virus protein VP39"/>
    <property type="match status" value="1"/>
</dbReference>
<keyword evidence="5 7" id="KW-0808">Transferase</keyword>
<dbReference type="FunCoup" id="R7V5J9">
    <property type="interactions" value="1577"/>
</dbReference>
<accession>R7V5J9</accession>
<dbReference type="EMBL" id="KB294746">
    <property type="protein sequence ID" value="ELU14133.1"/>
    <property type="molecule type" value="Genomic_DNA"/>
</dbReference>
<keyword evidence="6 7" id="KW-0949">S-adenosyl-L-methionine</keyword>
<dbReference type="SUPFAM" id="SSF53335">
    <property type="entry name" value="S-adenosyl-L-methionine-dependent methyltransferases"/>
    <property type="match status" value="1"/>
</dbReference>
<evidence type="ECO:0000256" key="7">
    <source>
        <dbReference type="PIRNR" id="PIRNR016305"/>
    </source>
</evidence>
<dbReference type="PANTHER" id="PTHR13600:SF33">
    <property type="entry name" value="LEUCINE CARBOXYL METHYLTRANSFERASE 1"/>
    <property type="match status" value="1"/>
</dbReference>
<reference evidence="9 11" key="2">
    <citation type="journal article" date="2013" name="Nature">
        <title>Insights into bilaterian evolution from three spiralian genomes.</title>
        <authorList>
            <person name="Simakov O."/>
            <person name="Marletaz F."/>
            <person name="Cho S.J."/>
            <person name="Edsinger-Gonzales E."/>
            <person name="Havlak P."/>
            <person name="Hellsten U."/>
            <person name="Kuo D.H."/>
            <person name="Larsson T."/>
            <person name="Lv J."/>
            <person name="Arendt D."/>
            <person name="Savage R."/>
            <person name="Osoegawa K."/>
            <person name="de Jong P."/>
            <person name="Grimwood J."/>
            <person name="Chapman J.A."/>
            <person name="Shapiro H."/>
            <person name="Aerts A."/>
            <person name="Otillar R.P."/>
            <person name="Terry A.Y."/>
            <person name="Boore J.L."/>
            <person name="Grigoriev I.V."/>
            <person name="Lindberg D.R."/>
            <person name="Seaver E.C."/>
            <person name="Weisblat D.A."/>
            <person name="Putnam N.H."/>
            <person name="Rokhsar D.S."/>
        </authorList>
    </citation>
    <scope>NUCLEOTIDE SEQUENCE</scope>
    <source>
        <strain evidence="9 11">I ESC-2004</strain>
    </source>
</reference>
<evidence type="ECO:0000313" key="10">
    <source>
        <dbReference type="EnsemblMetazoa" id="CapteP21476"/>
    </source>
</evidence>
<feature type="binding site" evidence="8">
    <location>
        <begin position="149"/>
        <end position="150"/>
    </location>
    <ligand>
        <name>S-adenosyl-L-methionine</name>
        <dbReference type="ChEBI" id="CHEBI:59789"/>
    </ligand>
</feature>
<dbReference type="OrthoDB" id="203237at2759"/>
<feature type="binding site" evidence="8">
    <location>
        <position position="78"/>
    </location>
    <ligand>
        <name>S-adenosyl-L-methionine</name>
        <dbReference type="ChEBI" id="CHEBI:59789"/>
    </ligand>
</feature>
<protein>
    <recommendedName>
        <fullName evidence="7">Leucine carboxyl methyltransferase 1</fullName>
        <ecNumber evidence="7">2.1.1.233</ecNumber>
    </recommendedName>
</protein>
<dbReference type="EC" id="2.1.1.233" evidence="7"/>
<dbReference type="InterPro" id="IPR016651">
    <property type="entry name" value="LCMT1"/>
</dbReference>
<dbReference type="EnsemblMetazoa" id="CapteT21476">
    <property type="protein sequence ID" value="CapteP21476"/>
    <property type="gene ID" value="CapteG21476"/>
</dbReference>
<evidence type="ECO:0000256" key="1">
    <source>
        <dbReference type="ARBA" id="ARBA00000724"/>
    </source>
</evidence>
<comment type="function">
    <text evidence="2 7">Methylates the carboxyl group of the C-terminal leucine residue of protein phosphatase 2A catalytic subunits to form alpha-leucine ester residues.</text>
</comment>
<dbReference type="EMBL" id="AMQN01004944">
    <property type="status" value="NOT_ANNOTATED_CDS"/>
    <property type="molecule type" value="Genomic_DNA"/>
</dbReference>
<keyword evidence="4 7" id="KW-0489">Methyltransferase</keyword>
<name>R7V5J9_CAPTE</name>
<dbReference type="GO" id="GO:0005829">
    <property type="term" value="C:cytosol"/>
    <property type="evidence" value="ECO:0007669"/>
    <property type="project" value="TreeGrafter"/>
</dbReference>
<feature type="binding site" evidence="8">
    <location>
        <position position="176"/>
    </location>
    <ligand>
        <name>S-adenosyl-L-methionine</name>
        <dbReference type="ChEBI" id="CHEBI:59789"/>
    </ligand>
</feature>
<evidence type="ECO:0000313" key="11">
    <source>
        <dbReference type="Proteomes" id="UP000014760"/>
    </source>
</evidence>
<dbReference type="Proteomes" id="UP000014760">
    <property type="component" value="Unassembled WGS sequence"/>
</dbReference>
<reference evidence="11" key="1">
    <citation type="submission" date="2012-12" db="EMBL/GenBank/DDBJ databases">
        <authorList>
            <person name="Hellsten U."/>
            <person name="Grimwood J."/>
            <person name="Chapman J.A."/>
            <person name="Shapiro H."/>
            <person name="Aerts A."/>
            <person name="Otillar R.P."/>
            <person name="Terry A.Y."/>
            <person name="Boore J.L."/>
            <person name="Simakov O."/>
            <person name="Marletaz F."/>
            <person name="Cho S.-J."/>
            <person name="Edsinger-Gonzales E."/>
            <person name="Havlak P."/>
            <person name="Kuo D.-H."/>
            <person name="Larsson T."/>
            <person name="Lv J."/>
            <person name="Arendt D."/>
            <person name="Savage R."/>
            <person name="Osoegawa K."/>
            <person name="de Jong P."/>
            <person name="Lindberg D.R."/>
            <person name="Seaver E.C."/>
            <person name="Weisblat D.A."/>
            <person name="Putnam N.H."/>
            <person name="Grigoriev I.V."/>
            <person name="Rokhsar D.S."/>
        </authorList>
    </citation>
    <scope>NUCLEOTIDE SEQUENCE</scope>
    <source>
        <strain evidence="11">I ESC-2004</strain>
    </source>
</reference>
<dbReference type="Pfam" id="PF04072">
    <property type="entry name" value="LCM"/>
    <property type="match status" value="1"/>
</dbReference>
<dbReference type="OMA" id="IIYEPIR"/>
<dbReference type="GO" id="GO:0018423">
    <property type="term" value="F:protein C-terminal leucine carboxyl O-methyltransferase activity"/>
    <property type="evidence" value="ECO:0007669"/>
    <property type="project" value="UniProtKB-EC"/>
</dbReference>
<dbReference type="InterPro" id="IPR007213">
    <property type="entry name" value="Ppm1/Ppm2/Tcmp"/>
</dbReference>
<evidence type="ECO:0000256" key="3">
    <source>
        <dbReference type="ARBA" id="ARBA00010703"/>
    </source>
</evidence>
<dbReference type="GO" id="GO:0009966">
    <property type="term" value="P:regulation of signal transduction"/>
    <property type="evidence" value="ECO:0007669"/>
    <property type="project" value="UniProtKB-ARBA"/>
</dbReference>
<dbReference type="STRING" id="283909.R7V5J9"/>
<comment type="similarity">
    <text evidence="3 7">Belongs to the methyltransferase superfamily. LCMT family.</text>
</comment>
<sequence>MSEDDAVRATNDDATSCKRSAVQMSYWQDPYIQYFIRAGERKAPEINRGYYARVKGIQVLLKQFLELTKCNCQIINLGAGFDTTFWNLKDEGMAPVSFIEMDFQGVVNRKAYYIKNRKPLLDKLSSEDCEVHFNGSDLHSAQYHVVSADLRNLSELSSKLKDCAVDYTLPTVFIAECVLVYMPSESSSALLTWIAQNFQTAFFINYEQVVMGDRFGQVMVENLKSRGCILAGVEHCRSLETQKHRFLSAGWESAAAKDMLDIYKCLPQAEIQRLDGLELLNELHDQLLSHYCVCWAFVDRRGIGIPFPQMGL</sequence>
<dbReference type="PANTHER" id="PTHR13600">
    <property type="entry name" value="LEUCINE CARBOXYL METHYLTRANSFERASE"/>
    <property type="match status" value="1"/>
</dbReference>
<dbReference type="GO" id="GO:0032259">
    <property type="term" value="P:methylation"/>
    <property type="evidence" value="ECO:0007669"/>
    <property type="project" value="UniProtKB-KW"/>
</dbReference>
<dbReference type="AlphaFoldDB" id="R7V5J9"/>
<evidence type="ECO:0000256" key="4">
    <source>
        <dbReference type="ARBA" id="ARBA00022603"/>
    </source>
</evidence>
<evidence type="ECO:0000256" key="8">
    <source>
        <dbReference type="PIRSR" id="PIRSR016305-1"/>
    </source>
</evidence>
<feature type="binding site" evidence="8">
    <location>
        <position position="53"/>
    </location>
    <ligand>
        <name>S-adenosyl-L-methionine</name>
        <dbReference type="ChEBI" id="CHEBI:59789"/>
    </ligand>
</feature>
<evidence type="ECO:0000256" key="2">
    <source>
        <dbReference type="ARBA" id="ARBA00003455"/>
    </source>
</evidence>
<proteinExistence type="inferred from homology"/>
<comment type="catalytic activity">
    <reaction evidence="1 7">
        <text>[phosphatase 2A protein]-C-terminal L-leucine + S-adenosyl-L-methionine = [phosphatase 2A protein]-C-terminal L-leucine methyl ester + S-adenosyl-L-homocysteine</text>
        <dbReference type="Rhea" id="RHEA:48544"/>
        <dbReference type="Rhea" id="RHEA-COMP:12134"/>
        <dbReference type="Rhea" id="RHEA-COMP:12135"/>
        <dbReference type="ChEBI" id="CHEBI:57856"/>
        <dbReference type="ChEBI" id="CHEBI:59789"/>
        <dbReference type="ChEBI" id="CHEBI:90516"/>
        <dbReference type="ChEBI" id="CHEBI:90517"/>
        <dbReference type="EC" id="2.1.1.233"/>
    </reaction>
</comment>